<dbReference type="Proteomes" id="UP000662088">
    <property type="component" value="Unassembled WGS sequence"/>
</dbReference>
<dbReference type="RefSeq" id="WP_186834602.1">
    <property type="nucleotide sequence ID" value="NZ_JACOOQ010000002.1"/>
</dbReference>
<dbReference type="InterPro" id="IPR000182">
    <property type="entry name" value="GNAT_dom"/>
</dbReference>
<evidence type="ECO:0000313" key="3">
    <source>
        <dbReference type="Proteomes" id="UP000662088"/>
    </source>
</evidence>
<dbReference type="EMBL" id="JACOOQ010000002">
    <property type="protein sequence ID" value="MBC5639282.1"/>
    <property type="molecule type" value="Genomic_DNA"/>
</dbReference>
<accession>A0A8I0DNB3</accession>
<name>A0A8I0DNB3_9CLOT</name>
<protein>
    <submittedName>
        <fullName evidence="2">GNAT family N-acetyltransferase</fullName>
    </submittedName>
</protein>
<sequence length="151" mass="17998">MKYNLTTESDKKEICNWQYPDEYAIYNFSPYEELLQNKQSFCNPAIKKNFYSYYDGETLVGFTNIFEEENKVFIGIGVNPQYCNQGYGRMILDTAYKISKELYPLKPLYLEVRTWNKRAINCYKKAGFVIEKKLRKTTTIGEGEFYRMIRK</sequence>
<dbReference type="SUPFAM" id="SSF55729">
    <property type="entry name" value="Acyl-CoA N-acyltransferases (Nat)"/>
    <property type="match status" value="1"/>
</dbReference>
<dbReference type="PANTHER" id="PTHR43415">
    <property type="entry name" value="SPERMIDINE N(1)-ACETYLTRANSFERASE"/>
    <property type="match status" value="1"/>
</dbReference>
<dbReference type="CDD" id="cd04301">
    <property type="entry name" value="NAT_SF"/>
    <property type="match status" value="1"/>
</dbReference>
<evidence type="ECO:0000259" key="1">
    <source>
        <dbReference type="PROSITE" id="PS51186"/>
    </source>
</evidence>
<dbReference type="GO" id="GO:0016747">
    <property type="term" value="F:acyltransferase activity, transferring groups other than amino-acyl groups"/>
    <property type="evidence" value="ECO:0007669"/>
    <property type="project" value="InterPro"/>
</dbReference>
<dbReference type="PANTHER" id="PTHR43415:SF3">
    <property type="entry name" value="GNAT-FAMILY ACETYLTRANSFERASE"/>
    <property type="match status" value="1"/>
</dbReference>
<dbReference type="Gene3D" id="3.40.630.30">
    <property type="match status" value="1"/>
</dbReference>
<comment type="caution">
    <text evidence="2">The sequence shown here is derived from an EMBL/GenBank/DDBJ whole genome shotgun (WGS) entry which is preliminary data.</text>
</comment>
<dbReference type="PROSITE" id="PS51186">
    <property type="entry name" value="GNAT"/>
    <property type="match status" value="1"/>
</dbReference>
<reference evidence="2" key="1">
    <citation type="submission" date="2020-08" db="EMBL/GenBank/DDBJ databases">
        <title>Genome public.</title>
        <authorList>
            <person name="Liu C."/>
            <person name="Sun Q."/>
        </authorList>
    </citation>
    <scope>NUCLEOTIDE SEQUENCE</scope>
    <source>
        <strain evidence="2">NSJ-42</strain>
    </source>
</reference>
<dbReference type="AlphaFoldDB" id="A0A8I0DNB3"/>
<feature type="domain" description="N-acetyltransferase" evidence="1">
    <location>
        <begin position="1"/>
        <end position="151"/>
    </location>
</feature>
<keyword evidence="2" id="KW-0808">Transferase</keyword>
<dbReference type="Pfam" id="PF00583">
    <property type="entry name" value="Acetyltransf_1"/>
    <property type="match status" value="1"/>
</dbReference>
<organism evidence="2 3">
    <name type="scientific">Clostridium lentum</name>
    <dbReference type="NCBI Taxonomy" id="2763037"/>
    <lineage>
        <taxon>Bacteria</taxon>
        <taxon>Bacillati</taxon>
        <taxon>Bacillota</taxon>
        <taxon>Clostridia</taxon>
        <taxon>Eubacteriales</taxon>
        <taxon>Clostridiaceae</taxon>
        <taxon>Clostridium</taxon>
    </lineage>
</organism>
<keyword evidence="3" id="KW-1185">Reference proteome</keyword>
<proteinExistence type="predicted"/>
<evidence type="ECO:0000313" key="2">
    <source>
        <dbReference type="EMBL" id="MBC5639282.1"/>
    </source>
</evidence>
<gene>
    <name evidence="2" type="ORF">H8R92_02310</name>
</gene>
<dbReference type="InterPro" id="IPR016181">
    <property type="entry name" value="Acyl_CoA_acyltransferase"/>
</dbReference>